<dbReference type="GO" id="GO:0005794">
    <property type="term" value="C:Golgi apparatus"/>
    <property type="evidence" value="ECO:0007669"/>
    <property type="project" value="TreeGrafter"/>
</dbReference>
<keyword evidence="3 5" id="KW-1133">Transmembrane helix</keyword>
<evidence type="ECO:0000256" key="5">
    <source>
        <dbReference type="SAM" id="Phobius"/>
    </source>
</evidence>
<sequence>MAILVSSITWTYATVLYLSLTTVLSLLTSIIRLQTYNAVKSQNSEISFSEIVVPVLQLVPSRVWYYPWTLLTESFVETSVLKFLIAVAMFYFGINYLEKHWILNNENKIFSETVYYITIVTVATNVSTLLLELLFHVLSFQSAKLTEPVNHGVYSLIMSFVVVLKQLSPEHNLKIFKTVSIRLRQLPFILLCAAVMVSLISRSLVPVVPMFNNFYVSWVYLRYYQINTLNDLLPSNNTRSMVRGDASDTFAFVQFFPAGLHKMLRPLCRACYHTSALVGIIRPFNDDDIESGNLRSIKRLNTQTATVTREIADRRRQIALQVLGERVNANASGNGEEA</sequence>
<evidence type="ECO:0000313" key="6">
    <source>
        <dbReference type="EMBL" id="KAH3670133.1"/>
    </source>
</evidence>
<keyword evidence="4 5" id="KW-0472">Membrane</keyword>
<comment type="subcellular location">
    <subcellularLocation>
        <location evidence="1">Membrane</location>
        <topology evidence="1">Multi-pass membrane protein</topology>
    </subcellularLocation>
</comment>
<accession>A0A9P8PD98</accession>
<evidence type="ECO:0000256" key="1">
    <source>
        <dbReference type="ARBA" id="ARBA00004141"/>
    </source>
</evidence>
<evidence type="ECO:0000313" key="7">
    <source>
        <dbReference type="Proteomes" id="UP000788993"/>
    </source>
</evidence>
<protein>
    <submittedName>
        <fullName evidence="6">Uncharacterized protein</fullName>
    </submittedName>
</protein>
<keyword evidence="2 5" id="KW-0812">Transmembrane</keyword>
<reference evidence="6" key="1">
    <citation type="journal article" date="2021" name="Open Biol.">
        <title>Shared evolutionary footprints suggest mitochondrial oxidative damage underlies multiple complex I losses in fungi.</title>
        <authorList>
            <person name="Schikora-Tamarit M.A."/>
            <person name="Marcet-Houben M."/>
            <person name="Nosek J."/>
            <person name="Gabaldon T."/>
        </authorList>
    </citation>
    <scope>NUCLEOTIDE SEQUENCE</scope>
    <source>
        <strain evidence="6">NCAIM Y.01608</strain>
    </source>
</reference>
<dbReference type="GO" id="GO:0016020">
    <property type="term" value="C:membrane"/>
    <property type="evidence" value="ECO:0007669"/>
    <property type="project" value="UniProtKB-SubCell"/>
</dbReference>
<dbReference type="InterPro" id="IPR013861">
    <property type="entry name" value="TMEM115/Pdh1/Rbl19"/>
</dbReference>
<feature type="transmembrane region" description="Helical" evidence="5">
    <location>
        <begin position="109"/>
        <end position="131"/>
    </location>
</feature>
<comment type="caution">
    <text evidence="6">The sequence shown here is derived from an EMBL/GenBank/DDBJ whole genome shotgun (WGS) entry which is preliminary data.</text>
</comment>
<dbReference type="GO" id="GO:0006890">
    <property type="term" value="P:retrograde vesicle-mediated transport, Golgi to endoplasmic reticulum"/>
    <property type="evidence" value="ECO:0007669"/>
    <property type="project" value="InterPro"/>
</dbReference>
<keyword evidence="7" id="KW-1185">Reference proteome</keyword>
<evidence type="ECO:0000256" key="2">
    <source>
        <dbReference type="ARBA" id="ARBA00022692"/>
    </source>
</evidence>
<feature type="transmembrane region" description="Helical" evidence="5">
    <location>
        <begin position="80"/>
        <end position="97"/>
    </location>
</feature>
<dbReference type="PANTHER" id="PTHR13377">
    <property type="entry name" value="PLACENTAL PROTEIN 6"/>
    <property type="match status" value="1"/>
</dbReference>
<feature type="transmembrane region" description="Helical" evidence="5">
    <location>
        <begin position="12"/>
        <end position="31"/>
    </location>
</feature>
<evidence type="ECO:0000256" key="3">
    <source>
        <dbReference type="ARBA" id="ARBA00022989"/>
    </source>
</evidence>
<dbReference type="Proteomes" id="UP000788993">
    <property type="component" value="Unassembled WGS sequence"/>
</dbReference>
<dbReference type="Pfam" id="PF08551">
    <property type="entry name" value="DUF1751"/>
    <property type="match status" value="1"/>
</dbReference>
<name>A0A9P8PD98_9ASCO</name>
<dbReference type="AlphaFoldDB" id="A0A9P8PD98"/>
<dbReference type="SMART" id="SM01160">
    <property type="entry name" value="DUF1751"/>
    <property type="match status" value="1"/>
</dbReference>
<evidence type="ECO:0000256" key="4">
    <source>
        <dbReference type="ARBA" id="ARBA00023136"/>
    </source>
</evidence>
<proteinExistence type="predicted"/>
<dbReference type="EMBL" id="JAEUBD010000983">
    <property type="protein sequence ID" value="KAH3670133.1"/>
    <property type="molecule type" value="Genomic_DNA"/>
</dbReference>
<feature type="transmembrane region" description="Helical" evidence="5">
    <location>
        <begin position="188"/>
        <end position="205"/>
    </location>
</feature>
<reference evidence="6" key="2">
    <citation type="submission" date="2021-01" db="EMBL/GenBank/DDBJ databases">
        <authorList>
            <person name="Schikora-Tamarit M.A."/>
        </authorList>
    </citation>
    <scope>NUCLEOTIDE SEQUENCE</scope>
    <source>
        <strain evidence="6">NCAIM Y.01608</strain>
    </source>
</reference>
<dbReference type="PANTHER" id="PTHR13377:SF3">
    <property type="entry name" value="TRANSMEMBRANE PROTEIN 115"/>
    <property type="match status" value="1"/>
</dbReference>
<gene>
    <name evidence="6" type="ORF">OGATHE_002946</name>
</gene>
<organism evidence="6 7">
    <name type="scientific">Ogataea polymorpha</name>
    <dbReference type="NCBI Taxonomy" id="460523"/>
    <lineage>
        <taxon>Eukaryota</taxon>
        <taxon>Fungi</taxon>
        <taxon>Dikarya</taxon>
        <taxon>Ascomycota</taxon>
        <taxon>Saccharomycotina</taxon>
        <taxon>Pichiomycetes</taxon>
        <taxon>Pichiales</taxon>
        <taxon>Pichiaceae</taxon>
        <taxon>Ogataea</taxon>
    </lineage>
</organism>